<proteinExistence type="predicted"/>
<reference evidence="1" key="1">
    <citation type="submission" date="2014-09" db="EMBL/GenBank/DDBJ databases">
        <authorList>
            <person name="Magalhaes I.L.F."/>
            <person name="Oliveira U."/>
            <person name="Santos F.R."/>
            <person name="Vidigal T.H.D.A."/>
            <person name="Brescovit A.D."/>
            <person name="Santos A.J."/>
        </authorList>
    </citation>
    <scope>NUCLEOTIDE SEQUENCE</scope>
    <source>
        <tissue evidence="1">Shoot tissue taken approximately 20 cm above the soil surface</tissue>
    </source>
</reference>
<name>A0A0A9BZQ7_ARUDO</name>
<organism evidence="1">
    <name type="scientific">Arundo donax</name>
    <name type="common">Giant reed</name>
    <name type="synonym">Donax arundinaceus</name>
    <dbReference type="NCBI Taxonomy" id="35708"/>
    <lineage>
        <taxon>Eukaryota</taxon>
        <taxon>Viridiplantae</taxon>
        <taxon>Streptophyta</taxon>
        <taxon>Embryophyta</taxon>
        <taxon>Tracheophyta</taxon>
        <taxon>Spermatophyta</taxon>
        <taxon>Magnoliopsida</taxon>
        <taxon>Liliopsida</taxon>
        <taxon>Poales</taxon>
        <taxon>Poaceae</taxon>
        <taxon>PACMAD clade</taxon>
        <taxon>Arundinoideae</taxon>
        <taxon>Arundineae</taxon>
        <taxon>Arundo</taxon>
    </lineage>
</organism>
<accession>A0A0A9BZQ7</accession>
<dbReference type="AlphaFoldDB" id="A0A0A9BZQ7"/>
<evidence type="ECO:0000313" key="1">
    <source>
        <dbReference type="EMBL" id="JAD64767.1"/>
    </source>
</evidence>
<sequence>MGTNEISYVVLAGIYSKSKSSNIYIFNSAKYITQIWNDTEDQKHVVLTEPW</sequence>
<dbReference type="EMBL" id="GBRH01233128">
    <property type="protein sequence ID" value="JAD64767.1"/>
    <property type="molecule type" value="Transcribed_RNA"/>
</dbReference>
<reference evidence="1" key="2">
    <citation type="journal article" date="2015" name="Data Brief">
        <title>Shoot transcriptome of the giant reed, Arundo donax.</title>
        <authorList>
            <person name="Barrero R.A."/>
            <person name="Guerrero F.D."/>
            <person name="Moolhuijzen P."/>
            <person name="Goolsby J.A."/>
            <person name="Tidwell J."/>
            <person name="Bellgard S.E."/>
            <person name="Bellgard M.I."/>
        </authorList>
    </citation>
    <scope>NUCLEOTIDE SEQUENCE</scope>
    <source>
        <tissue evidence="1">Shoot tissue taken approximately 20 cm above the soil surface</tissue>
    </source>
</reference>
<protein>
    <submittedName>
        <fullName evidence="1">Uncharacterized protein</fullName>
    </submittedName>
</protein>